<keyword evidence="9" id="KW-1185">Reference proteome</keyword>
<feature type="transmembrane region" description="Helical" evidence="7">
    <location>
        <begin position="137"/>
        <end position="160"/>
    </location>
</feature>
<keyword evidence="4" id="KW-0813">Transport</keyword>
<evidence type="ECO:0000256" key="8">
    <source>
        <dbReference type="SAM" id="SignalP"/>
    </source>
</evidence>
<keyword evidence="4" id="KW-0769">Symport</keyword>
<feature type="transmembrane region" description="Helical" evidence="7">
    <location>
        <begin position="329"/>
        <end position="350"/>
    </location>
</feature>
<evidence type="ECO:0000256" key="1">
    <source>
        <dbReference type="ARBA" id="ARBA00004141"/>
    </source>
</evidence>
<comment type="subcellular location">
    <subcellularLocation>
        <location evidence="1">Membrane</location>
        <topology evidence="1">Multi-pass membrane protein</topology>
    </subcellularLocation>
</comment>
<keyword evidence="6 7" id="KW-0472">Membrane</keyword>
<evidence type="ECO:0000256" key="2">
    <source>
        <dbReference type="ARBA" id="ARBA00006528"/>
    </source>
</evidence>
<dbReference type="PANTHER" id="PTHR10361">
    <property type="entry name" value="SODIUM-BILE ACID COTRANSPORTER"/>
    <property type="match status" value="1"/>
</dbReference>
<feature type="chain" id="PRO_5046176229" evidence="8">
    <location>
        <begin position="24"/>
        <end position="461"/>
    </location>
</feature>
<sequence length="461" mass="50697">MCPVVLLAMIFSLLLFLLELTAALTVTFVPESIEKLKEGDQRNVSFSVIDPKPTNHSYYQLLVTDFRVADIVTNKFFNVTELQGRGTYGETFNETFKLEGKFLGHTGVQVMALSKTGNETEKSNPLKVSVIRKENKLITVFIASVATLVSLSYVSMGCALDLNVIKDVLKKPVAPAVGFGCQYILMPLIAYGIGQLLFTSPILQLGLFVFGCSPGGGASNMWTVLLEGNLSLSVTMTFLSTLASLAMMPLWIFTLGKTLFSGTSKIPFKNIFISLISMVIPLGIGLLIQRYLPKVAKCGRRILVPACVVMIIYIVAFGTYANLYMFKLFTWQTVVSALVNVWFGFFFGALFARLIGRPVEDVIAIAVETGVQNSGISIVLLGFSLEHPDSDLASVVPVAASIVMPIPLMILYVIQKIRLRWCTQEEDADLEHVSKETKYKPVVESPINGDYESNILMNGYI</sequence>
<dbReference type="Pfam" id="PF01758">
    <property type="entry name" value="SBF"/>
    <property type="match status" value="1"/>
</dbReference>
<evidence type="ECO:0000256" key="4">
    <source>
        <dbReference type="ARBA" id="ARBA00022847"/>
    </source>
</evidence>
<feature type="transmembrane region" description="Helical" evidence="7">
    <location>
        <begin position="232"/>
        <end position="251"/>
    </location>
</feature>
<dbReference type="Gene3D" id="1.20.1530.20">
    <property type="match status" value="1"/>
</dbReference>
<feature type="signal peptide" evidence="8">
    <location>
        <begin position="1"/>
        <end position="23"/>
    </location>
</feature>
<keyword evidence="3 7" id="KW-0812">Transmembrane</keyword>
<evidence type="ECO:0000256" key="7">
    <source>
        <dbReference type="SAM" id="Phobius"/>
    </source>
</evidence>
<organism evidence="9 10">
    <name type="scientific">Limulus polyphemus</name>
    <name type="common">Atlantic horseshoe crab</name>
    <dbReference type="NCBI Taxonomy" id="6850"/>
    <lineage>
        <taxon>Eukaryota</taxon>
        <taxon>Metazoa</taxon>
        <taxon>Ecdysozoa</taxon>
        <taxon>Arthropoda</taxon>
        <taxon>Chelicerata</taxon>
        <taxon>Merostomata</taxon>
        <taxon>Xiphosura</taxon>
        <taxon>Limulidae</taxon>
        <taxon>Limulus</taxon>
    </lineage>
</organism>
<feature type="transmembrane region" description="Helical" evidence="7">
    <location>
        <begin position="271"/>
        <end position="290"/>
    </location>
</feature>
<protein>
    <submittedName>
        <fullName evidence="10">Ileal sodium/bile acid cotransporter-like</fullName>
    </submittedName>
</protein>
<evidence type="ECO:0000313" key="9">
    <source>
        <dbReference type="Proteomes" id="UP000694941"/>
    </source>
</evidence>
<comment type="similarity">
    <text evidence="2">Belongs to the bile acid:sodium symporter (BASS) (TC 2.A.28) family.</text>
</comment>
<dbReference type="PANTHER" id="PTHR10361:SF28">
    <property type="entry name" value="P3 PROTEIN-RELATED"/>
    <property type="match status" value="1"/>
</dbReference>
<dbReference type="InterPro" id="IPR002657">
    <property type="entry name" value="BilAc:Na_symport/Acr3"/>
</dbReference>
<evidence type="ECO:0000256" key="6">
    <source>
        <dbReference type="ARBA" id="ARBA00023136"/>
    </source>
</evidence>
<proteinExistence type="inferred from homology"/>
<feature type="transmembrane region" description="Helical" evidence="7">
    <location>
        <begin position="302"/>
        <end position="323"/>
    </location>
</feature>
<feature type="transmembrane region" description="Helical" evidence="7">
    <location>
        <begin position="395"/>
        <end position="414"/>
    </location>
</feature>
<evidence type="ECO:0000313" key="10">
    <source>
        <dbReference type="RefSeq" id="XP_013785213.1"/>
    </source>
</evidence>
<gene>
    <name evidence="10" type="primary">LOC106469274</name>
</gene>
<dbReference type="RefSeq" id="XP_013785213.1">
    <property type="nucleotide sequence ID" value="XM_013929759.2"/>
</dbReference>
<feature type="transmembrane region" description="Helical" evidence="7">
    <location>
        <begin position="362"/>
        <end position="383"/>
    </location>
</feature>
<dbReference type="InterPro" id="IPR004710">
    <property type="entry name" value="Bilac:Na_transpt"/>
</dbReference>
<dbReference type="GeneID" id="106469274"/>
<dbReference type="InterPro" id="IPR038770">
    <property type="entry name" value="Na+/solute_symporter_sf"/>
</dbReference>
<name>A0ABM1BMX1_LIMPO</name>
<accession>A0ABM1BMX1</accession>
<evidence type="ECO:0000256" key="5">
    <source>
        <dbReference type="ARBA" id="ARBA00022989"/>
    </source>
</evidence>
<evidence type="ECO:0000256" key="3">
    <source>
        <dbReference type="ARBA" id="ARBA00022692"/>
    </source>
</evidence>
<dbReference type="Proteomes" id="UP000694941">
    <property type="component" value="Unplaced"/>
</dbReference>
<keyword evidence="5 7" id="KW-1133">Transmembrane helix</keyword>
<reference evidence="10" key="1">
    <citation type="submission" date="2025-08" db="UniProtKB">
        <authorList>
            <consortium name="RefSeq"/>
        </authorList>
    </citation>
    <scope>IDENTIFICATION</scope>
    <source>
        <tissue evidence="10">Muscle</tissue>
    </source>
</reference>
<keyword evidence="8" id="KW-0732">Signal</keyword>